<dbReference type="PANTHER" id="PTHR14659:SF1">
    <property type="entry name" value="ALPHA- AND GAMMA-ADAPTIN-BINDING PROTEIN P34"/>
    <property type="match status" value="1"/>
</dbReference>
<protein>
    <submittedName>
        <fullName evidence="2">Uncharacterized protein</fullName>
    </submittedName>
</protein>
<evidence type="ECO:0000313" key="3">
    <source>
        <dbReference type="Proteomes" id="UP000245699"/>
    </source>
</evidence>
<dbReference type="Gene3D" id="3.40.50.11960">
    <property type="match status" value="1"/>
</dbReference>
<reference evidence="2 3" key="1">
    <citation type="journal article" date="2018" name="MBio">
        <title>Comparative Genomics Reveals the Core Gene Toolbox for the Fungus-Insect Symbiosis.</title>
        <authorList>
            <person name="Wang Y."/>
            <person name="Stata M."/>
            <person name="Wang W."/>
            <person name="Stajich J.E."/>
            <person name="White M.M."/>
            <person name="Moncalvo J.M."/>
        </authorList>
    </citation>
    <scope>NUCLEOTIDE SEQUENCE [LARGE SCALE GENOMIC DNA]</scope>
    <source>
        <strain evidence="2 3">AUS-77-4</strain>
    </source>
</reference>
<dbReference type="AlphaFoldDB" id="A0A2T9Z543"/>
<dbReference type="InterPro" id="IPR019341">
    <property type="entry name" value="Alpha/Gamma-adaptin-bd_p34"/>
</dbReference>
<evidence type="ECO:0000256" key="1">
    <source>
        <dbReference type="SAM" id="MobiDB-lite"/>
    </source>
</evidence>
<sequence length="361" mass="41840">MTTTAGVPTHDKDRRNHGKHCSGRWKKERGERPRRSNTEKFNESIPITSKLNFTLKYNKIFWKHKTAYYEFKAQLWVHNTSKSDPFIQSSREDQARLGKHVDVIVFVFDPSQTETFKEFKEWTKFASENEVGLRLCVCNPTKPSGLFGKINTQKLAKYEKICGENNWEWVDLMNMYEPSSLTFPSTKLVMKDDQIDPDIGLNNYLHILLAFEQHFWSNMYSVCRYDAPGQAGLEAGIHVTPERLGTWIRNDAIAKMQFNIFGITTQRLASYLYCDGEVDYSAYDNDWEKIVSQFDEKDIFKLTDQLFPDVESDLVVQDAMESIENVIIKLKKIHTKISQLPDVERRIAAAKVAVAYSSQMV</sequence>
<dbReference type="OrthoDB" id="10261384at2759"/>
<name>A0A2T9Z543_9FUNG</name>
<comment type="caution">
    <text evidence="2">The sequence shown here is derived from an EMBL/GenBank/DDBJ whole genome shotgun (WGS) entry which is preliminary data.</text>
</comment>
<organism evidence="2 3">
    <name type="scientific">Furculomyces boomerangus</name>
    <dbReference type="NCBI Taxonomy" id="61424"/>
    <lineage>
        <taxon>Eukaryota</taxon>
        <taxon>Fungi</taxon>
        <taxon>Fungi incertae sedis</taxon>
        <taxon>Zoopagomycota</taxon>
        <taxon>Kickxellomycotina</taxon>
        <taxon>Harpellomycetes</taxon>
        <taxon>Harpellales</taxon>
        <taxon>Harpellaceae</taxon>
        <taxon>Furculomyces</taxon>
    </lineage>
</organism>
<proteinExistence type="predicted"/>
<dbReference type="PANTHER" id="PTHR14659">
    <property type="entry name" value="ALPHA- AND GAMMA-ADAPTIN-BINDING PROTEIN P34"/>
    <property type="match status" value="1"/>
</dbReference>
<dbReference type="STRING" id="61424.A0A2T9Z543"/>
<feature type="compositionally biased region" description="Basic and acidic residues" evidence="1">
    <location>
        <begin position="28"/>
        <end position="40"/>
    </location>
</feature>
<feature type="compositionally biased region" description="Basic residues" evidence="1">
    <location>
        <begin position="15"/>
        <end position="27"/>
    </location>
</feature>
<dbReference type="EMBL" id="MBFT01000022">
    <property type="protein sequence ID" value="PVU99713.1"/>
    <property type="molecule type" value="Genomic_DNA"/>
</dbReference>
<dbReference type="Proteomes" id="UP000245699">
    <property type="component" value="Unassembled WGS sequence"/>
</dbReference>
<keyword evidence="3" id="KW-1185">Reference proteome</keyword>
<evidence type="ECO:0000313" key="2">
    <source>
        <dbReference type="EMBL" id="PVU99713.1"/>
    </source>
</evidence>
<accession>A0A2T9Z543</accession>
<feature type="region of interest" description="Disordered" evidence="1">
    <location>
        <begin position="1"/>
        <end position="40"/>
    </location>
</feature>
<gene>
    <name evidence="2" type="ORF">BB559_000463</name>
</gene>